<sequence>MMELKMEECLLRGDSCDLMSVLHNEGLTAITLNRLDQLVTKDLCGSRFTRVLIVLKSLELLSENRVHLQTLIDHGLTAKVVLWFEAVHDILTSDLLKNSASLLALTEEFYDFFQLLGQTSLPVSQLSVVLLRLARFTLEPEIHFPLRLEAIRTFNSILESLSREQKKLIQIDQNQTLILPQVAAAVLTAGDYELQVSLSEALCRLTPRRDREQRSNQWFSSRDISSAFCDIRDADFEVDCRRFLNFVNGLLGNQRRVYTFPCVRALLNSTELFPPKDDKLDDFWIDFNIHSGCVSFFIDEPEGFLWGSVHLLKEDVDCYSLHLKHKQCNGAETVLSVKLNKPIMHNNSRAQTVELNFNCEHHRDLEEAAGKVFMKARTSPRLKDTGGTVQVSPSADIQHVRSYGRKKAQSKSQLKILPLSSPSSEEDSFVSKALVSGSEFLFDQIQSDRHSTPTHDSGVPAGAELEISQEKGERSGSHISLFVKEALSCDGKRAAPDSGYLSDHNEGPRAQKRRAEPRSEEEETASLVAESSWKGVGPPEEGLFAAGAGSPVEGKRPVTELQVESDPTSGITAAFNNFKTELNKHFTGCWQNVEAEILLSLKECQQHVSSSHDRCPAPQVKVAAEV</sequence>
<protein>
    <recommendedName>
        <fullName evidence="11">Synaptonemal complex protein 2-like</fullName>
    </recommendedName>
</protein>
<keyword evidence="10" id="KW-1185">Reference proteome</keyword>
<dbReference type="Pfam" id="PF18581">
    <property type="entry name" value="SYCP2_ARLD"/>
    <property type="match status" value="1"/>
</dbReference>
<dbReference type="AlphaFoldDB" id="A0AAQ4PDV8"/>
<evidence type="ECO:0008006" key="11">
    <source>
        <dbReference type="Google" id="ProtNLM"/>
    </source>
</evidence>
<keyword evidence="4" id="KW-0158">Chromosome</keyword>
<reference evidence="9" key="2">
    <citation type="submission" date="2025-08" db="UniProtKB">
        <authorList>
            <consortium name="Ensembl"/>
        </authorList>
    </citation>
    <scope>IDENTIFICATION</scope>
</reference>
<dbReference type="KEGG" id="gat:120811606"/>
<dbReference type="GeneID" id="120811606"/>
<dbReference type="CTD" id="221711"/>
<evidence type="ECO:0000313" key="10">
    <source>
        <dbReference type="Proteomes" id="UP000007635"/>
    </source>
</evidence>
<reference evidence="9" key="3">
    <citation type="submission" date="2025-09" db="UniProtKB">
        <authorList>
            <consortium name="Ensembl"/>
        </authorList>
    </citation>
    <scope>IDENTIFICATION</scope>
</reference>
<dbReference type="GO" id="GO:0005694">
    <property type="term" value="C:chromosome"/>
    <property type="evidence" value="ECO:0007669"/>
    <property type="project" value="UniProtKB-SubCell"/>
</dbReference>
<dbReference type="Proteomes" id="UP000007635">
    <property type="component" value="Chromosome XXI"/>
</dbReference>
<evidence type="ECO:0000259" key="8">
    <source>
        <dbReference type="Pfam" id="PF18584"/>
    </source>
</evidence>
<dbReference type="Ensembl" id="ENSGACT00000071458.1">
    <property type="protein sequence ID" value="ENSGACP00000036857.1"/>
    <property type="gene ID" value="ENSGACG00000030735.1"/>
</dbReference>
<evidence type="ECO:0000256" key="4">
    <source>
        <dbReference type="ARBA" id="ARBA00022454"/>
    </source>
</evidence>
<name>A0AAQ4PDV8_GASAC</name>
<dbReference type="RefSeq" id="XP_040023051.1">
    <property type="nucleotide sequence ID" value="XM_040167117.1"/>
</dbReference>
<organism evidence="9 10">
    <name type="scientific">Gasterosteus aculeatus aculeatus</name>
    <name type="common">three-spined stickleback</name>
    <dbReference type="NCBI Taxonomy" id="481459"/>
    <lineage>
        <taxon>Eukaryota</taxon>
        <taxon>Metazoa</taxon>
        <taxon>Chordata</taxon>
        <taxon>Craniata</taxon>
        <taxon>Vertebrata</taxon>
        <taxon>Euteleostomi</taxon>
        <taxon>Actinopterygii</taxon>
        <taxon>Neopterygii</taxon>
        <taxon>Teleostei</taxon>
        <taxon>Neoteleostei</taxon>
        <taxon>Acanthomorphata</taxon>
        <taxon>Eupercaria</taxon>
        <taxon>Perciformes</taxon>
        <taxon>Cottioidei</taxon>
        <taxon>Gasterosteales</taxon>
        <taxon>Gasterosteidae</taxon>
        <taxon>Gasterosteus</taxon>
    </lineage>
</organism>
<dbReference type="GO" id="GO:0005634">
    <property type="term" value="C:nucleus"/>
    <property type="evidence" value="ECO:0007669"/>
    <property type="project" value="UniProtKB-SubCell"/>
</dbReference>
<evidence type="ECO:0000313" key="9">
    <source>
        <dbReference type="Ensembl" id="ENSGACP00000036857.1"/>
    </source>
</evidence>
<evidence type="ECO:0000259" key="7">
    <source>
        <dbReference type="Pfam" id="PF18581"/>
    </source>
</evidence>
<feature type="compositionally biased region" description="Basic and acidic residues" evidence="6">
    <location>
        <begin position="503"/>
        <end position="518"/>
    </location>
</feature>
<proteinExistence type="inferred from homology"/>
<dbReference type="GeneTree" id="ENSGT00530000063859"/>
<dbReference type="Pfam" id="PF18584">
    <property type="entry name" value="SYCP2_SLD"/>
    <property type="match status" value="1"/>
</dbReference>
<dbReference type="InterPro" id="IPR024835">
    <property type="entry name" value="SYCP2-like"/>
</dbReference>
<dbReference type="PANTHER" id="PTHR15607:SF18">
    <property type="entry name" value="SYNAPTONEMAL COMPLEX PROTEIN 2-LIKE ISOFORM X1"/>
    <property type="match status" value="1"/>
</dbReference>
<feature type="region of interest" description="Disordered" evidence="6">
    <location>
        <begin position="493"/>
        <end position="538"/>
    </location>
</feature>
<evidence type="ECO:0000256" key="6">
    <source>
        <dbReference type="SAM" id="MobiDB-lite"/>
    </source>
</evidence>
<feature type="domain" description="Synaptonemal complex protein 2 Spt16M-like" evidence="8">
    <location>
        <begin position="257"/>
        <end position="373"/>
    </location>
</feature>
<dbReference type="InterPro" id="IPR041322">
    <property type="entry name" value="SYCP2_ARLD"/>
</dbReference>
<comment type="subcellular location">
    <subcellularLocation>
        <location evidence="2">Chromosome</location>
    </subcellularLocation>
    <subcellularLocation>
        <location evidence="1">Nucleus</location>
    </subcellularLocation>
</comment>
<comment type="similarity">
    <text evidence="3">Belongs to the SYCP2 family.</text>
</comment>
<keyword evidence="5" id="KW-0539">Nucleus</keyword>
<reference evidence="9 10" key="1">
    <citation type="journal article" date="2021" name="G3 (Bethesda)">
        <title>Improved contiguity of the threespine stickleback genome using long-read sequencing.</title>
        <authorList>
            <person name="Nath S."/>
            <person name="Shaw D.E."/>
            <person name="White M.A."/>
        </authorList>
    </citation>
    <scope>NUCLEOTIDE SEQUENCE [LARGE SCALE GENOMIC DNA]</scope>
    <source>
        <strain evidence="9 10">Lake Benthic</strain>
    </source>
</reference>
<evidence type="ECO:0000256" key="1">
    <source>
        <dbReference type="ARBA" id="ARBA00004123"/>
    </source>
</evidence>
<evidence type="ECO:0000256" key="5">
    <source>
        <dbReference type="ARBA" id="ARBA00023242"/>
    </source>
</evidence>
<accession>A0AAQ4PDV8</accession>
<evidence type="ECO:0000256" key="2">
    <source>
        <dbReference type="ARBA" id="ARBA00004286"/>
    </source>
</evidence>
<evidence type="ECO:0000256" key="3">
    <source>
        <dbReference type="ARBA" id="ARBA00007960"/>
    </source>
</evidence>
<dbReference type="PANTHER" id="PTHR15607">
    <property type="entry name" value="SYNAPTONEMAL COMPLEX PROTEIN-RELATED"/>
    <property type="match status" value="1"/>
</dbReference>
<feature type="domain" description="Synaptonemal complex protein 2 armadillo-repeat-like" evidence="7">
    <location>
        <begin position="30"/>
        <end position="165"/>
    </location>
</feature>
<dbReference type="InterPro" id="IPR040560">
    <property type="entry name" value="SYCP2_SLD"/>
</dbReference>